<dbReference type="EMBL" id="CP040396">
    <property type="protein sequence ID" value="QCT02227.1"/>
    <property type="molecule type" value="Genomic_DNA"/>
</dbReference>
<dbReference type="InterPro" id="IPR011199">
    <property type="entry name" value="Bacillithiol_biosynth_BshC"/>
</dbReference>
<proteinExistence type="inferred from homology"/>
<dbReference type="PIRSF" id="PIRSF012535">
    <property type="entry name" value="UCP012535"/>
    <property type="match status" value="1"/>
</dbReference>
<feature type="domain" description="Bacillithiol biosynthesis BshC N-terminal Rossmann-like" evidence="3">
    <location>
        <begin position="11"/>
        <end position="383"/>
    </location>
</feature>
<evidence type="ECO:0000259" key="3">
    <source>
        <dbReference type="Pfam" id="PF10079"/>
    </source>
</evidence>
<feature type="domain" description="Bacillithiol biosynthesis BshC C-terminal coiled-coil" evidence="4">
    <location>
        <begin position="387"/>
        <end position="542"/>
    </location>
</feature>
<evidence type="ECO:0000259" key="4">
    <source>
        <dbReference type="Pfam" id="PF24850"/>
    </source>
</evidence>
<evidence type="ECO:0000313" key="6">
    <source>
        <dbReference type="Proteomes" id="UP000300879"/>
    </source>
</evidence>
<protein>
    <recommendedName>
        <fullName evidence="2">Putative cysteine ligase BshC</fullName>
        <ecNumber evidence="2">6.-.-.-</ecNumber>
    </recommendedName>
</protein>
<dbReference type="NCBIfam" id="TIGR03998">
    <property type="entry name" value="thiol_BshC"/>
    <property type="match status" value="1"/>
</dbReference>
<evidence type="ECO:0000256" key="1">
    <source>
        <dbReference type="ARBA" id="ARBA00022598"/>
    </source>
</evidence>
<evidence type="ECO:0000256" key="2">
    <source>
        <dbReference type="HAMAP-Rule" id="MF_01867"/>
    </source>
</evidence>
<dbReference type="InterPro" id="IPR055398">
    <property type="entry name" value="Rossmann-like_BshC"/>
</dbReference>
<dbReference type="KEGG" id="palo:E6C60_1511"/>
<sequence>MNIIPEPLSGGSRLSYDYIHHYDQVSPFYGGSPWEPAAWKQRADWLSQSYGRYISRSALAGCLRSYNDYVHNTHVEVHKSLELLEKEDALVIAGGQQSGLFTGPMLVIYKAITIIQAARKAEAMLGRPVIPVFWIAGEDHDWDEVNHTYLPARDQGPSRIRMDSEGASRTSVSYTPVSRTQWDEALKEIQQLLEDSPFKKDVLDVLQRASKHEELSGAFAQLMGELFGKHGLVLMDSADRGLRALEKPVFEQLITRSDALTDAYKRAAGELESLSYEVQAEVHPDGANLFYVHEDKRLLLFKEEGRFTDRKGLVSFSEEELLDELRAYPERFSNNVLTRPLMQDAVLPVLGTVLGQGEISYWAITRHAFQELELQMPLILPRMSFSLVSPTLPKWMDKYNVSFQDIVQGLGEQRSRWLEEQDEVGLSDRFQETKAAFTALYEPLLQDLGRLQPGLMRLGEVNHGKILEQMDYLLDRSRLALEQQHRAALRQWDCLETELMPLGRPQERVYNVFYYLNRYGMGLIDQLLSLTYDDTGQHRAVYL</sequence>
<dbReference type="EC" id="6.-.-.-" evidence="2"/>
<accession>A0A4P8XI21</accession>
<gene>
    <name evidence="2" type="primary">bshC</name>
    <name evidence="5" type="ORF">E6C60_1511</name>
</gene>
<dbReference type="RefSeq" id="WP_138225282.1">
    <property type="nucleotide sequence ID" value="NZ_CP040396.1"/>
</dbReference>
<keyword evidence="6" id="KW-1185">Reference proteome</keyword>
<comment type="function">
    <text evidence="2">Involved in bacillithiol (BSH) biosynthesis. May catalyze the last step of the pathway, the addition of cysteine to glucosamine malate (GlcN-Mal) to generate BSH.</text>
</comment>
<name>A0A4P8XI21_9BACL</name>
<comment type="similarity">
    <text evidence="2">Belongs to the BshC family.</text>
</comment>
<reference evidence="5 6" key="1">
    <citation type="submission" date="2019-05" db="EMBL/GenBank/DDBJ databases">
        <authorList>
            <person name="Chen C."/>
        </authorList>
    </citation>
    <scope>NUCLEOTIDE SEQUENCE [LARGE SCALE GENOMIC DNA]</scope>
    <source>
        <strain evidence="5 6">HB172198</strain>
    </source>
</reference>
<dbReference type="GO" id="GO:0016874">
    <property type="term" value="F:ligase activity"/>
    <property type="evidence" value="ECO:0007669"/>
    <property type="project" value="UniProtKB-UniRule"/>
</dbReference>
<dbReference type="Pfam" id="PF10079">
    <property type="entry name" value="Rossmann-like_BshC"/>
    <property type="match status" value="1"/>
</dbReference>
<keyword evidence="1 2" id="KW-0436">Ligase</keyword>
<dbReference type="Pfam" id="PF24850">
    <property type="entry name" value="CC_BshC"/>
    <property type="match status" value="1"/>
</dbReference>
<dbReference type="InterPro" id="IPR055399">
    <property type="entry name" value="CC_BshC"/>
</dbReference>
<dbReference type="HAMAP" id="MF_01867">
    <property type="entry name" value="BshC"/>
    <property type="match status" value="1"/>
</dbReference>
<organism evidence="5 6">
    <name type="scientific">Paenibacillus algicola</name>
    <dbReference type="NCBI Taxonomy" id="2565926"/>
    <lineage>
        <taxon>Bacteria</taxon>
        <taxon>Bacillati</taxon>
        <taxon>Bacillota</taxon>
        <taxon>Bacilli</taxon>
        <taxon>Bacillales</taxon>
        <taxon>Paenibacillaceae</taxon>
        <taxon>Paenibacillus</taxon>
    </lineage>
</organism>
<dbReference type="AlphaFoldDB" id="A0A4P8XI21"/>
<dbReference type="Proteomes" id="UP000300879">
    <property type="component" value="Chromosome"/>
</dbReference>
<evidence type="ECO:0000313" key="5">
    <source>
        <dbReference type="EMBL" id="QCT02227.1"/>
    </source>
</evidence>
<dbReference type="OrthoDB" id="9765151at2"/>